<dbReference type="EMBL" id="BEYU01000065">
    <property type="protein sequence ID" value="GBG29739.1"/>
    <property type="molecule type" value="Genomic_DNA"/>
</dbReference>
<evidence type="ECO:0000256" key="4">
    <source>
        <dbReference type="ARBA" id="ARBA00022825"/>
    </source>
</evidence>
<evidence type="ECO:0000313" key="8">
    <source>
        <dbReference type="EMBL" id="GBG29739.1"/>
    </source>
</evidence>
<organism evidence="8 9">
    <name type="scientific">Hondaea fermentalgiana</name>
    <dbReference type="NCBI Taxonomy" id="2315210"/>
    <lineage>
        <taxon>Eukaryota</taxon>
        <taxon>Sar</taxon>
        <taxon>Stramenopiles</taxon>
        <taxon>Bigyra</taxon>
        <taxon>Labyrinthulomycetes</taxon>
        <taxon>Thraustochytrida</taxon>
        <taxon>Thraustochytriidae</taxon>
        <taxon>Hondaea</taxon>
    </lineage>
</organism>
<accession>A0A2R5GHC7</accession>
<dbReference type="InterPro" id="IPR051167">
    <property type="entry name" value="Prolyl_oligopep/macrocyclase"/>
</dbReference>
<name>A0A2R5GHC7_9STRA</name>
<dbReference type="Proteomes" id="UP000241890">
    <property type="component" value="Unassembled WGS sequence"/>
</dbReference>
<feature type="domain" description="Peptidase S9 prolyl oligopeptidase catalytic" evidence="6">
    <location>
        <begin position="523"/>
        <end position="727"/>
    </location>
</feature>
<dbReference type="GO" id="GO:0006508">
    <property type="term" value="P:proteolysis"/>
    <property type="evidence" value="ECO:0007669"/>
    <property type="project" value="UniProtKB-KW"/>
</dbReference>
<dbReference type="InParanoid" id="A0A2R5GHC7"/>
<dbReference type="InterPro" id="IPR029058">
    <property type="entry name" value="AB_hydrolase_fold"/>
</dbReference>
<dbReference type="PRINTS" id="PR00862">
    <property type="entry name" value="PROLIGOPTASE"/>
</dbReference>
<evidence type="ECO:0000256" key="1">
    <source>
        <dbReference type="ARBA" id="ARBA00005228"/>
    </source>
</evidence>
<dbReference type="Gene3D" id="2.130.10.120">
    <property type="entry name" value="Prolyl oligopeptidase, N-terminal domain"/>
    <property type="match status" value="1"/>
</dbReference>
<dbReference type="GO" id="GO:0005829">
    <property type="term" value="C:cytosol"/>
    <property type="evidence" value="ECO:0007669"/>
    <property type="project" value="TreeGrafter"/>
</dbReference>
<gene>
    <name evidence="8" type="ORF">FCC1311_059602</name>
</gene>
<dbReference type="InterPro" id="IPR002470">
    <property type="entry name" value="Peptidase_S9A"/>
</dbReference>
<feature type="domain" description="Peptidase S9A N-terminal" evidence="7">
    <location>
        <begin position="29"/>
        <end position="402"/>
    </location>
</feature>
<comment type="similarity">
    <text evidence="1 5">Belongs to the peptidase S9A family.</text>
</comment>
<proteinExistence type="inferred from homology"/>
<dbReference type="GO" id="GO:0004252">
    <property type="term" value="F:serine-type endopeptidase activity"/>
    <property type="evidence" value="ECO:0007669"/>
    <property type="project" value="UniProtKB-UniRule"/>
</dbReference>
<dbReference type="InterPro" id="IPR001375">
    <property type="entry name" value="Peptidase_S9_cat"/>
</dbReference>
<protein>
    <recommendedName>
        <fullName evidence="5">Prolyl endopeptidase</fullName>
        <ecNumber evidence="5">3.4.21.-</ecNumber>
    </recommendedName>
</protein>
<dbReference type="Gene3D" id="3.40.50.1820">
    <property type="entry name" value="alpha/beta hydrolase"/>
    <property type="match status" value="1"/>
</dbReference>
<dbReference type="Pfam" id="PF02897">
    <property type="entry name" value="Peptidase_S9_N"/>
    <property type="match status" value="1"/>
</dbReference>
<evidence type="ECO:0000256" key="2">
    <source>
        <dbReference type="ARBA" id="ARBA00022670"/>
    </source>
</evidence>
<keyword evidence="2 5" id="KW-0645">Protease</keyword>
<keyword evidence="3 5" id="KW-0378">Hydrolase</keyword>
<dbReference type="PANTHER" id="PTHR42881">
    <property type="entry name" value="PROLYL ENDOPEPTIDASE"/>
    <property type="match status" value="1"/>
</dbReference>
<dbReference type="InterPro" id="IPR023302">
    <property type="entry name" value="Pept_S9A_N"/>
</dbReference>
<dbReference type="EC" id="3.4.21.-" evidence="5"/>
<dbReference type="AlphaFoldDB" id="A0A2R5GHC7"/>
<evidence type="ECO:0000259" key="6">
    <source>
        <dbReference type="Pfam" id="PF00326"/>
    </source>
</evidence>
<comment type="caution">
    <text evidence="8">The sequence shown here is derived from an EMBL/GenBank/DDBJ whole genome shotgun (WGS) entry which is preliminary data.</text>
</comment>
<dbReference type="SUPFAM" id="SSF50993">
    <property type="entry name" value="Peptidase/esterase 'gauge' domain"/>
    <property type="match status" value="1"/>
</dbReference>
<keyword evidence="4 5" id="KW-0720">Serine protease</keyword>
<dbReference type="GO" id="GO:0070012">
    <property type="term" value="F:oligopeptidase activity"/>
    <property type="evidence" value="ECO:0007669"/>
    <property type="project" value="TreeGrafter"/>
</dbReference>
<dbReference type="SUPFAM" id="SSF53474">
    <property type="entry name" value="alpha/beta-Hydrolases"/>
    <property type="match status" value="1"/>
</dbReference>
<dbReference type="Pfam" id="PF00326">
    <property type="entry name" value="Peptidase_S9"/>
    <property type="match status" value="1"/>
</dbReference>
<keyword evidence="9" id="KW-1185">Reference proteome</keyword>
<evidence type="ECO:0000256" key="5">
    <source>
        <dbReference type="RuleBase" id="RU368024"/>
    </source>
</evidence>
<evidence type="ECO:0000259" key="7">
    <source>
        <dbReference type="Pfam" id="PF02897"/>
    </source>
</evidence>
<evidence type="ECO:0000256" key="3">
    <source>
        <dbReference type="ARBA" id="ARBA00022801"/>
    </source>
</evidence>
<evidence type="ECO:0000313" key="9">
    <source>
        <dbReference type="Proteomes" id="UP000241890"/>
    </source>
</evidence>
<sequence length="734" mass="81988">MTSRQAVSVAAFVATTAALVRLIRTRALARDPLQWLEEVDSTKALAWVEKQNKALPVDGKGKTYERILEILDSKEKIPYVGKIGERYYNFWKDDKHERGIWRCTTLNEYEKKEPKWETVIDVDALAAQDKQKWVWKGYTLLDEGNDVEPERILVKLSPGGGDAVIVREFDIKTRKFLDASQKPFVIPEAKLQVSWKDRDTLLICTDFGPGSLTSSGYPRIVKEWKRGTPLADAKTVFEGKEADVIIGAGYVRERLGIEFQISSRAPGFYSNEIYVHSVTGLKNDDGSTFALPTVPLKIPVPDDADTNYFADQILVDLRSDWKGFKSGSLLSIPMVKLLAAASPEEVQATDLQPLFTPSERVALSGLTKLKTRLLVEILDNVRSRIDVWRFDAGGRKWIKDSVPEGQDGRNASMNMISTWALDGKHSDLYWSTTEGYTLPCTLSLVDVTGTHPTKVLKQEPTRYDAKDIVVEQFQATSKDGTLIPYFQVGRKSSSSSAAARPTLLYGYGGFEIPLTPAYQTTTGVSWLEKGNVYVCANIRGGGEFGPTWHQAALRENRNKAYEDFEAVAQDLIRRKVTTAAKLGIMGGSNGGLLMGNMLTRSPDLFGAVVCMVPLLDMKRYTKLLAGASWIAEYGDPDTSDWDFLQNYSPYHKLKAGTKYPPVLFTTSTRDDRVAPAHSRKMAKKMMDMGIKDVFHYENVEGGHGGASTNAQRAYMWTLCYQFLDKYLVDKGSNL</sequence>
<reference evidence="8 9" key="1">
    <citation type="submission" date="2017-12" db="EMBL/GenBank/DDBJ databases">
        <title>Sequencing, de novo assembly and annotation of complete genome of a new Thraustochytrid species, strain FCC1311.</title>
        <authorList>
            <person name="Sedici K."/>
            <person name="Godart F."/>
            <person name="Aiese Cigliano R."/>
            <person name="Sanseverino W."/>
            <person name="Barakat M."/>
            <person name="Ortet P."/>
            <person name="Marechal E."/>
            <person name="Cagnac O."/>
            <person name="Amato A."/>
        </authorList>
    </citation>
    <scope>NUCLEOTIDE SEQUENCE [LARGE SCALE GENOMIC DNA]</scope>
</reference>
<dbReference type="OrthoDB" id="248387at2759"/>
<dbReference type="PANTHER" id="PTHR42881:SF13">
    <property type="entry name" value="PROLYL ENDOPEPTIDASE"/>
    <property type="match status" value="1"/>
</dbReference>